<feature type="compositionally biased region" description="Basic and acidic residues" evidence="7">
    <location>
        <begin position="8"/>
        <end position="17"/>
    </location>
</feature>
<proteinExistence type="inferred from homology"/>
<dbReference type="GO" id="GO:0051117">
    <property type="term" value="F:ATPase binding"/>
    <property type="evidence" value="ECO:0007669"/>
    <property type="project" value="TreeGrafter"/>
</dbReference>
<gene>
    <name evidence="8" type="ORF">GCM10010921_01690</name>
</gene>
<dbReference type="GO" id="GO:0009368">
    <property type="term" value="C:endopeptidase Clp complex"/>
    <property type="evidence" value="ECO:0007669"/>
    <property type="project" value="TreeGrafter"/>
</dbReference>
<reference evidence="8" key="1">
    <citation type="journal article" date="2014" name="Int. J. Syst. Evol. Microbiol.">
        <title>Complete genome sequence of Corynebacterium casei LMG S-19264T (=DSM 44701T), isolated from a smear-ripened cheese.</title>
        <authorList>
            <consortium name="US DOE Joint Genome Institute (JGI-PGF)"/>
            <person name="Walter F."/>
            <person name="Albersmeier A."/>
            <person name="Kalinowski J."/>
            <person name="Ruckert C."/>
        </authorList>
    </citation>
    <scope>NUCLEOTIDE SEQUENCE</scope>
    <source>
        <strain evidence="8">CGMCC 1.15794</strain>
    </source>
</reference>
<evidence type="ECO:0000256" key="5">
    <source>
        <dbReference type="ARBA" id="ARBA00022825"/>
    </source>
</evidence>
<name>A0A917IDA0_9MICO</name>
<evidence type="ECO:0000313" key="8">
    <source>
        <dbReference type="EMBL" id="GGH34181.1"/>
    </source>
</evidence>
<organism evidence="8 9">
    <name type="scientific">Microbacterium album</name>
    <dbReference type="NCBI Taxonomy" id="2053191"/>
    <lineage>
        <taxon>Bacteria</taxon>
        <taxon>Bacillati</taxon>
        <taxon>Actinomycetota</taxon>
        <taxon>Actinomycetes</taxon>
        <taxon>Micrococcales</taxon>
        <taxon>Microbacteriaceae</taxon>
        <taxon>Microbacterium</taxon>
    </lineage>
</organism>
<keyword evidence="2" id="KW-0963">Cytoplasm</keyword>
<comment type="caution">
    <text evidence="8">The sequence shown here is derived from an EMBL/GenBank/DDBJ whole genome shotgun (WGS) entry which is preliminary data.</text>
</comment>
<dbReference type="RefSeq" id="WP_188754352.1">
    <property type="nucleotide sequence ID" value="NZ_BMJY01000001.1"/>
</dbReference>
<evidence type="ECO:0000256" key="4">
    <source>
        <dbReference type="ARBA" id="ARBA00022801"/>
    </source>
</evidence>
<dbReference type="Gene3D" id="3.90.226.10">
    <property type="entry name" value="2-enoyl-CoA Hydratase, Chain A, domain 1"/>
    <property type="match status" value="1"/>
</dbReference>
<evidence type="ECO:0000256" key="2">
    <source>
        <dbReference type="ARBA" id="ARBA00022490"/>
    </source>
</evidence>
<evidence type="ECO:0000256" key="3">
    <source>
        <dbReference type="ARBA" id="ARBA00022670"/>
    </source>
</evidence>
<evidence type="ECO:0000256" key="7">
    <source>
        <dbReference type="SAM" id="MobiDB-lite"/>
    </source>
</evidence>
<dbReference type="SUPFAM" id="SSF52096">
    <property type="entry name" value="ClpP/crotonase"/>
    <property type="match status" value="1"/>
</dbReference>
<accession>A0A917IDA0</accession>
<keyword evidence="9" id="KW-1185">Reference proteome</keyword>
<evidence type="ECO:0000256" key="1">
    <source>
        <dbReference type="ARBA" id="ARBA00007039"/>
    </source>
</evidence>
<protein>
    <recommendedName>
        <fullName evidence="6">ATP-dependent Clp protease proteolytic subunit</fullName>
    </recommendedName>
</protein>
<dbReference type="EMBL" id="BMJY01000001">
    <property type="protein sequence ID" value="GGH34181.1"/>
    <property type="molecule type" value="Genomic_DNA"/>
</dbReference>
<dbReference type="PANTHER" id="PTHR10381">
    <property type="entry name" value="ATP-DEPENDENT CLP PROTEASE PROTEOLYTIC SUBUNIT"/>
    <property type="match status" value="1"/>
</dbReference>
<keyword evidence="4" id="KW-0378">Hydrolase</keyword>
<dbReference type="GO" id="GO:0004176">
    <property type="term" value="F:ATP-dependent peptidase activity"/>
    <property type="evidence" value="ECO:0007669"/>
    <property type="project" value="InterPro"/>
</dbReference>
<keyword evidence="5" id="KW-0720">Serine protease</keyword>
<keyword evidence="3" id="KW-0645">Protease</keyword>
<dbReference type="InterPro" id="IPR001907">
    <property type="entry name" value="ClpP"/>
</dbReference>
<dbReference type="InterPro" id="IPR023562">
    <property type="entry name" value="ClpP/TepA"/>
</dbReference>
<dbReference type="AlphaFoldDB" id="A0A917IDA0"/>
<dbReference type="InterPro" id="IPR012106">
    <property type="entry name" value="Phage_Mu_Gp1"/>
</dbReference>
<dbReference type="CDD" id="cd07016">
    <property type="entry name" value="S14_ClpP_1"/>
    <property type="match status" value="1"/>
</dbReference>
<dbReference type="NCBIfam" id="NF045542">
    <property type="entry name" value="Clp_rel_HeadMat"/>
    <property type="match status" value="1"/>
</dbReference>
<sequence>MNPFRPLGRAEGERAPIRAELPSSKTAGPVATIRLYDPIDSWGGPWGVSAKEFARALDELPEDTSEIRLLINSPGGEVWEGIAIMNTLRAHSARTVAIVEGIAASSASFIAASCDELVMMRNSELYIHNAWGIVIGDAADLRAVADDLEQHCDRNIASVYAAKTGDTVDHWLAEMDKDWFLTAEQAVQEKLADRIEGVGDAASAKAKFDLSVFARSDGRRAAVRAGSAKLPSSSEPGDPNQKEELTVSDTIKAGLRERLGVTDADASDETLLAALDQALEEQAEAPTATVVNNAVPEGAIVVDKAAFEQLQRDANAGRQAKESIDAQRRDAIVATALKEGRIAAASKDSWRAQLDKDEDGIAAILASLPKSAAVPVDEVGHSDTLTSADDALYAQVYGSNEKEA</sequence>
<dbReference type="Pfam" id="PF00574">
    <property type="entry name" value="CLP_protease"/>
    <property type="match status" value="1"/>
</dbReference>
<dbReference type="Proteomes" id="UP000657592">
    <property type="component" value="Unassembled WGS sequence"/>
</dbReference>
<comment type="similarity">
    <text evidence="1 6">Belongs to the peptidase S14 family.</text>
</comment>
<dbReference type="PANTHER" id="PTHR10381:SF70">
    <property type="entry name" value="ATP-DEPENDENT CLP PROTEASE PROTEOLYTIC SUBUNIT"/>
    <property type="match status" value="1"/>
</dbReference>
<dbReference type="GO" id="GO:0004252">
    <property type="term" value="F:serine-type endopeptidase activity"/>
    <property type="evidence" value="ECO:0007669"/>
    <property type="project" value="InterPro"/>
</dbReference>
<dbReference type="PRINTS" id="PR00127">
    <property type="entry name" value="CLPPROTEASEP"/>
</dbReference>
<evidence type="ECO:0000256" key="6">
    <source>
        <dbReference type="RuleBase" id="RU003567"/>
    </source>
</evidence>
<dbReference type="Pfam" id="PF10123">
    <property type="entry name" value="Mu-like_Pro"/>
    <property type="match status" value="1"/>
</dbReference>
<dbReference type="GO" id="GO:0006515">
    <property type="term" value="P:protein quality control for misfolded or incompletely synthesized proteins"/>
    <property type="evidence" value="ECO:0007669"/>
    <property type="project" value="TreeGrafter"/>
</dbReference>
<dbReference type="InterPro" id="IPR029045">
    <property type="entry name" value="ClpP/crotonase-like_dom_sf"/>
</dbReference>
<feature type="region of interest" description="Disordered" evidence="7">
    <location>
        <begin position="1"/>
        <end position="21"/>
    </location>
</feature>
<feature type="region of interest" description="Disordered" evidence="7">
    <location>
        <begin position="224"/>
        <end position="246"/>
    </location>
</feature>
<reference evidence="8" key="2">
    <citation type="submission" date="2020-09" db="EMBL/GenBank/DDBJ databases">
        <authorList>
            <person name="Sun Q."/>
            <person name="Zhou Y."/>
        </authorList>
    </citation>
    <scope>NUCLEOTIDE SEQUENCE</scope>
    <source>
        <strain evidence="8">CGMCC 1.15794</strain>
    </source>
</reference>
<evidence type="ECO:0000313" key="9">
    <source>
        <dbReference type="Proteomes" id="UP000657592"/>
    </source>
</evidence>